<name>A0A1J7JVG2_9PEZI</name>
<dbReference type="AlphaFoldDB" id="A0A1J7JVG2"/>
<sequence>MEITAENFWKSLPEVLEAMAAATYVSIDLEMTGIGTNRIMSSAKITIDVVYEQAKLAAERFQIVQFGLTCISHSQLTKAYHARTFNFLITPSFTGTRTIDHRLARVLDRYVGLSHNSVIFLREHDFDMDRAFKDGVSFLSMHEMAELGPKFLHYNPDAIDPADRVVLADHDQEAIDFHGYVHRIIDEWYTSMPRVRNFVNITNPYGGKLNALQVRMIRELVNDQYAECRAFPRGDRDFMQVVIRDPAREAQDRARVLAEKMDAVARQKGFSFVIEALMGAPFAEAFPVDYIIDDKAADRDVEIRRARDHLKRLQSKLIREQPILIGHNSLYDLCFMYRSFYAPLPDSIDEFGMAIHYLFPRMVDTKFLARRGNHSMLADDTLSELFQSANNLDMPKIIKDADMSENVLGEYLGIGMDAHQAGFDSWMTAVVFLKYAWALAEKAEAYKSPTSSEMARDEEDRKQQAANLEQLREALKNVDLTATTAAWEKHRAFEESRRTALQQPGANPELAPLIAGFPAPPVPSYGTMQPDTSWLFHEPATTPVIDPNTSWLLDPTPEPSPGPHPTVGLNKEPLREELTTDCQMSFADGRIPDWDTDFWRVYGNKLRMGLAGVLDLDEVGPAFSQEE</sequence>
<evidence type="ECO:0000256" key="2">
    <source>
        <dbReference type="SAM" id="Coils"/>
    </source>
</evidence>
<dbReference type="SUPFAM" id="SSF53098">
    <property type="entry name" value="Ribonuclease H-like"/>
    <property type="match status" value="1"/>
</dbReference>
<keyword evidence="4" id="KW-1185">Reference proteome</keyword>
<dbReference type="GO" id="GO:1990431">
    <property type="term" value="P:priRNA 3'-end processing"/>
    <property type="evidence" value="ECO:0007669"/>
    <property type="project" value="TreeGrafter"/>
</dbReference>
<evidence type="ECO:0000313" key="3">
    <source>
        <dbReference type="EMBL" id="OIW33380.1"/>
    </source>
</evidence>
<dbReference type="EMBL" id="KV875094">
    <property type="protein sequence ID" value="OIW33380.1"/>
    <property type="molecule type" value="Genomic_DNA"/>
</dbReference>
<proteinExistence type="inferred from homology"/>
<dbReference type="GO" id="GO:0000175">
    <property type="term" value="F:3'-5'-RNA exonuclease activity"/>
    <property type="evidence" value="ECO:0007669"/>
    <property type="project" value="TreeGrafter"/>
</dbReference>
<evidence type="ECO:0000313" key="4">
    <source>
        <dbReference type="Proteomes" id="UP000182658"/>
    </source>
</evidence>
<reference evidence="3 4" key="1">
    <citation type="submission" date="2016-10" db="EMBL/GenBank/DDBJ databases">
        <title>Draft genome sequence of Coniochaeta ligniaria NRRL30616, a lignocellulolytic fungus for bioabatement of inhibitors in plant biomass hydrolysates.</title>
        <authorList>
            <consortium name="DOE Joint Genome Institute"/>
            <person name="Jimenez D.J."/>
            <person name="Hector R.E."/>
            <person name="Riley R."/>
            <person name="Sun H."/>
            <person name="Grigoriev I.V."/>
            <person name="Van Elsas J.D."/>
            <person name="Nichols N.N."/>
        </authorList>
    </citation>
    <scope>NUCLEOTIDE SEQUENCE [LARGE SCALE GENOMIC DNA]</scope>
    <source>
        <strain evidence="3 4">NRRL 30616</strain>
    </source>
</reference>
<dbReference type="InterPro" id="IPR006941">
    <property type="entry name" value="RNase_CAF1"/>
</dbReference>
<comment type="similarity">
    <text evidence="1">Belongs to the CAF1 family.</text>
</comment>
<dbReference type="STRING" id="1408157.A0A1J7JVG2"/>
<dbReference type="InParanoid" id="A0A1J7JVG2"/>
<evidence type="ECO:0000256" key="1">
    <source>
        <dbReference type="ARBA" id="ARBA00008372"/>
    </source>
</evidence>
<keyword evidence="2" id="KW-0175">Coiled coil</keyword>
<feature type="coiled-coil region" evidence="2">
    <location>
        <begin position="454"/>
        <end position="481"/>
    </location>
</feature>
<dbReference type="InterPro" id="IPR051181">
    <property type="entry name" value="CAF1_poly(A)_ribonucleases"/>
</dbReference>
<dbReference type="Proteomes" id="UP000182658">
    <property type="component" value="Unassembled WGS sequence"/>
</dbReference>
<gene>
    <name evidence="3" type="ORF">CONLIGDRAFT_711287</name>
</gene>
<dbReference type="GO" id="GO:1990432">
    <property type="term" value="P:siRNA 3'-end processing"/>
    <property type="evidence" value="ECO:0007669"/>
    <property type="project" value="TreeGrafter"/>
</dbReference>
<accession>A0A1J7JVG2</accession>
<dbReference type="GO" id="GO:0000289">
    <property type="term" value="P:nuclear-transcribed mRNA poly(A) tail shortening"/>
    <property type="evidence" value="ECO:0007669"/>
    <property type="project" value="TreeGrafter"/>
</dbReference>
<dbReference type="InterPro" id="IPR012337">
    <property type="entry name" value="RNaseH-like_sf"/>
</dbReference>
<dbReference type="PANTHER" id="PTHR15092:SF22">
    <property type="entry name" value="POLY(A)-SPECIFIC RIBONUCLEASE PNLDC1"/>
    <property type="match status" value="1"/>
</dbReference>
<dbReference type="GO" id="GO:0005634">
    <property type="term" value="C:nucleus"/>
    <property type="evidence" value="ECO:0007669"/>
    <property type="project" value="TreeGrafter"/>
</dbReference>
<dbReference type="OrthoDB" id="1432093at2759"/>
<protein>
    <submittedName>
        <fullName evidence="3">CAF1-domain-containing protein</fullName>
    </submittedName>
</protein>
<dbReference type="InterPro" id="IPR036397">
    <property type="entry name" value="RNaseH_sf"/>
</dbReference>
<dbReference type="Gene3D" id="3.30.420.10">
    <property type="entry name" value="Ribonuclease H-like superfamily/Ribonuclease H"/>
    <property type="match status" value="2"/>
</dbReference>
<dbReference type="PANTHER" id="PTHR15092">
    <property type="entry name" value="POLY A -SPECIFIC RIBONUCLEASE/TARGET OF EGR1, MEMBER 1"/>
    <property type="match status" value="1"/>
</dbReference>
<dbReference type="GO" id="GO:0003723">
    <property type="term" value="F:RNA binding"/>
    <property type="evidence" value="ECO:0007669"/>
    <property type="project" value="TreeGrafter"/>
</dbReference>
<dbReference type="Pfam" id="PF04857">
    <property type="entry name" value="CAF1"/>
    <property type="match status" value="1"/>
</dbReference>
<organism evidence="3 4">
    <name type="scientific">Coniochaeta ligniaria NRRL 30616</name>
    <dbReference type="NCBI Taxonomy" id="1408157"/>
    <lineage>
        <taxon>Eukaryota</taxon>
        <taxon>Fungi</taxon>
        <taxon>Dikarya</taxon>
        <taxon>Ascomycota</taxon>
        <taxon>Pezizomycotina</taxon>
        <taxon>Sordariomycetes</taxon>
        <taxon>Sordariomycetidae</taxon>
        <taxon>Coniochaetales</taxon>
        <taxon>Coniochaetaceae</taxon>
        <taxon>Coniochaeta</taxon>
    </lineage>
</organism>